<comment type="caution">
    <text evidence="4">The sequence shown here is derived from an EMBL/GenBank/DDBJ whole genome shotgun (WGS) entry which is preliminary data.</text>
</comment>
<reference evidence="4" key="2">
    <citation type="submission" date="2020-09" db="EMBL/GenBank/DDBJ databases">
        <authorList>
            <person name="Sun Q."/>
            <person name="Ohkuma M."/>
        </authorList>
    </citation>
    <scope>NUCLEOTIDE SEQUENCE</scope>
    <source>
        <strain evidence="4">JCM 30078</strain>
    </source>
</reference>
<feature type="domain" description="FAD/NAD(P)-binding" evidence="3">
    <location>
        <begin position="3"/>
        <end position="141"/>
    </location>
</feature>
<gene>
    <name evidence="4" type="ORF">GCM10009304_21610</name>
</gene>
<dbReference type="PRINTS" id="PR00469">
    <property type="entry name" value="PNDRDTASEII"/>
</dbReference>
<evidence type="ECO:0000313" key="4">
    <source>
        <dbReference type="EMBL" id="GGJ95184.1"/>
    </source>
</evidence>
<keyword evidence="1" id="KW-0285">Flavoprotein</keyword>
<dbReference type="EMBL" id="BMPO01000004">
    <property type="protein sequence ID" value="GGJ95184.1"/>
    <property type="molecule type" value="Genomic_DNA"/>
</dbReference>
<organism evidence="4 5">
    <name type="scientific">Pseudomonas matsuisoli</name>
    <dbReference type="NCBI Taxonomy" id="1515666"/>
    <lineage>
        <taxon>Bacteria</taxon>
        <taxon>Pseudomonadati</taxon>
        <taxon>Pseudomonadota</taxon>
        <taxon>Gammaproteobacteria</taxon>
        <taxon>Pseudomonadales</taxon>
        <taxon>Pseudomonadaceae</taxon>
        <taxon>Pseudomonas</taxon>
    </lineage>
</organism>
<dbReference type="RefSeq" id="WP_188983224.1">
    <property type="nucleotide sequence ID" value="NZ_BMPO01000004.1"/>
</dbReference>
<name>A0A917PWZ0_9PSED</name>
<dbReference type="PANTHER" id="PTHR48105">
    <property type="entry name" value="THIOREDOXIN REDUCTASE 1-RELATED-RELATED"/>
    <property type="match status" value="1"/>
</dbReference>
<dbReference type="InterPro" id="IPR036188">
    <property type="entry name" value="FAD/NAD-bd_sf"/>
</dbReference>
<dbReference type="Gene3D" id="3.50.50.60">
    <property type="entry name" value="FAD/NAD(P)-binding domain"/>
    <property type="match status" value="2"/>
</dbReference>
<dbReference type="SUPFAM" id="SSF51905">
    <property type="entry name" value="FAD/NAD(P)-binding domain"/>
    <property type="match status" value="1"/>
</dbReference>
<dbReference type="Pfam" id="PF07992">
    <property type="entry name" value="Pyr_redox_2"/>
    <property type="match status" value="1"/>
</dbReference>
<dbReference type="InterPro" id="IPR023753">
    <property type="entry name" value="FAD/NAD-binding_dom"/>
</dbReference>
<keyword evidence="2" id="KW-0560">Oxidoreductase</keyword>
<protein>
    <recommendedName>
        <fullName evidence="3">FAD/NAD(P)-binding domain-containing protein</fullName>
    </recommendedName>
</protein>
<accession>A0A917PWZ0</accession>
<dbReference type="InterPro" id="IPR050097">
    <property type="entry name" value="Ferredoxin-NADP_redctase_2"/>
</dbReference>
<evidence type="ECO:0000259" key="3">
    <source>
        <dbReference type="Pfam" id="PF07992"/>
    </source>
</evidence>
<dbReference type="Proteomes" id="UP000635983">
    <property type="component" value="Unassembled WGS sequence"/>
</dbReference>
<reference evidence="4" key="1">
    <citation type="journal article" date="2014" name="Int. J. Syst. Evol. Microbiol.">
        <title>Complete genome sequence of Corynebacterium casei LMG S-19264T (=DSM 44701T), isolated from a smear-ripened cheese.</title>
        <authorList>
            <consortium name="US DOE Joint Genome Institute (JGI-PGF)"/>
            <person name="Walter F."/>
            <person name="Albersmeier A."/>
            <person name="Kalinowski J."/>
            <person name="Ruckert C."/>
        </authorList>
    </citation>
    <scope>NUCLEOTIDE SEQUENCE</scope>
    <source>
        <strain evidence="4">JCM 30078</strain>
    </source>
</reference>
<proteinExistence type="predicted"/>
<evidence type="ECO:0000256" key="1">
    <source>
        <dbReference type="ARBA" id="ARBA00022630"/>
    </source>
</evidence>
<dbReference type="PRINTS" id="PR00368">
    <property type="entry name" value="FADPNR"/>
</dbReference>
<keyword evidence="5" id="KW-1185">Reference proteome</keyword>
<sequence>MLDVIIVGGSYAGMAGALQLARARRHVLIIDSGKPRNRFAARAHGVLAEDGRSPAEITAIAQAQLLAYPTVTWQKASAVSATREEGVFTVYTDIGTRFQSRRLLLATGIRDELPAISGLQERWGRSVFHCPYCHGYELGQARLGVIASNEHSFHQALLVPEWGETTFFLNAQFEPDAEQHSLLDARNVRVEKAAIECVKDKATVRLVDGREFEFAGLFVAPNTTAVHPLADELGCEYTETPFGGPVIETDVFKQTSVSGLFACGDAAHAPGALSFAVADGMMAGLGIHHSLIPELN</sequence>
<evidence type="ECO:0000313" key="5">
    <source>
        <dbReference type="Proteomes" id="UP000635983"/>
    </source>
</evidence>
<dbReference type="GO" id="GO:0016491">
    <property type="term" value="F:oxidoreductase activity"/>
    <property type="evidence" value="ECO:0007669"/>
    <property type="project" value="UniProtKB-KW"/>
</dbReference>
<dbReference type="AlphaFoldDB" id="A0A917PWZ0"/>
<evidence type="ECO:0000256" key="2">
    <source>
        <dbReference type="ARBA" id="ARBA00023002"/>
    </source>
</evidence>